<name>A0A8H3ZXV6_9PEZI</name>
<dbReference type="GO" id="GO:0016491">
    <property type="term" value="F:oxidoreductase activity"/>
    <property type="evidence" value="ECO:0007669"/>
    <property type="project" value="UniProtKB-KW"/>
</dbReference>
<dbReference type="Pfam" id="PF11807">
    <property type="entry name" value="UstYa"/>
    <property type="match status" value="1"/>
</dbReference>
<evidence type="ECO:0000256" key="2">
    <source>
        <dbReference type="ARBA" id="ARBA00023002"/>
    </source>
</evidence>
<dbReference type="AlphaFoldDB" id="A0A8H3ZXV6"/>
<proteinExistence type="inferred from homology"/>
<accession>A0A8H3ZXV6</accession>
<dbReference type="GO" id="GO:0043386">
    <property type="term" value="P:mycotoxin biosynthetic process"/>
    <property type="evidence" value="ECO:0007669"/>
    <property type="project" value="InterPro"/>
</dbReference>
<dbReference type="Proteomes" id="UP000434172">
    <property type="component" value="Unassembled WGS sequence"/>
</dbReference>
<protein>
    <submittedName>
        <fullName evidence="4">Oxidase ustYa</fullName>
    </submittedName>
</protein>
<dbReference type="OrthoDB" id="3687641at2759"/>
<reference evidence="4 5" key="1">
    <citation type="submission" date="2019-12" db="EMBL/GenBank/DDBJ databases">
        <title>A genome sequence resource for the geographically widespread anthracnose pathogen Colletotrichum asianum.</title>
        <authorList>
            <person name="Meng Y."/>
        </authorList>
    </citation>
    <scope>NUCLEOTIDE SEQUENCE [LARGE SCALE GENOMIC DNA]</scope>
    <source>
        <strain evidence="4 5">ICMP 18580</strain>
    </source>
</reference>
<evidence type="ECO:0000256" key="3">
    <source>
        <dbReference type="ARBA" id="ARBA00035112"/>
    </source>
</evidence>
<dbReference type="InterPro" id="IPR021765">
    <property type="entry name" value="UstYa-like"/>
</dbReference>
<organism evidence="4 5">
    <name type="scientific">Colletotrichum asianum</name>
    <dbReference type="NCBI Taxonomy" id="702518"/>
    <lineage>
        <taxon>Eukaryota</taxon>
        <taxon>Fungi</taxon>
        <taxon>Dikarya</taxon>
        <taxon>Ascomycota</taxon>
        <taxon>Pezizomycotina</taxon>
        <taxon>Sordariomycetes</taxon>
        <taxon>Hypocreomycetidae</taxon>
        <taxon>Glomerellales</taxon>
        <taxon>Glomerellaceae</taxon>
        <taxon>Colletotrichum</taxon>
        <taxon>Colletotrichum gloeosporioides species complex</taxon>
    </lineage>
</organism>
<keyword evidence="5" id="KW-1185">Reference proteome</keyword>
<keyword evidence="2" id="KW-0560">Oxidoreductase</keyword>
<comment type="caution">
    <text evidence="4">The sequence shown here is derived from an EMBL/GenBank/DDBJ whole genome shotgun (WGS) entry which is preliminary data.</text>
</comment>
<evidence type="ECO:0000313" key="4">
    <source>
        <dbReference type="EMBL" id="KAF0332602.1"/>
    </source>
</evidence>
<dbReference type="EMBL" id="WOWK01000001">
    <property type="protein sequence ID" value="KAF0332602.1"/>
    <property type="molecule type" value="Genomic_DNA"/>
</dbReference>
<gene>
    <name evidence="4" type="ORF">GQ607_000618</name>
</gene>
<dbReference type="PANTHER" id="PTHR33365:SF11">
    <property type="entry name" value="TAT PATHWAY SIGNAL SEQUENCE"/>
    <property type="match status" value="1"/>
</dbReference>
<comment type="pathway">
    <text evidence="1">Mycotoxin biosynthesis.</text>
</comment>
<comment type="similarity">
    <text evidence="3">Belongs to the ustYa family.</text>
</comment>
<evidence type="ECO:0000313" key="5">
    <source>
        <dbReference type="Proteomes" id="UP000434172"/>
    </source>
</evidence>
<sequence>MGDGQVLSTNHRQSQKHDCQNARPLIATTFARDAAFDGPPSEKSAEAWDSLIPVGRGFVKPNDSEISAFHQLHCLYMIREGYYALAVNGTLMGADASPESRAWNHTQDGHLDHCFDYLRQSLMCFADPTLEESPVDKEPGWNVTHACNNWDRLFDWAKTNRYDDAVGIDTGV</sequence>
<evidence type="ECO:0000256" key="1">
    <source>
        <dbReference type="ARBA" id="ARBA00004685"/>
    </source>
</evidence>
<dbReference type="PANTHER" id="PTHR33365">
    <property type="entry name" value="YALI0B05434P"/>
    <property type="match status" value="1"/>
</dbReference>